<dbReference type="InterPro" id="IPR005762">
    <property type="entry name" value="MurD"/>
</dbReference>
<evidence type="ECO:0000259" key="9">
    <source>
        <dbReference type="Pfam" id="PF02875"/>
    </source>
</evidence>
<dbReference type="Pfam" id="PF08245">
    <property type="entry name" value="Mur_ligase_M"/>
    <property type="match status" value="1"/>
</dbReference>
<dbReference type="OrthoDB" id="9809796at2"/>
<comment type="pathway">
    <text evidence="2 7 8">Cell wall biogenesis; peptidoglycan biosynthesis.</text>
</comment>
<dbReference type="InterPro" id="IPR013221">
    <property type="entry name" value="Mur_ligase_cen"/>
</dbReference>
<dbReference type="SUPFAM" id="SSF53623">
    <property type="entry name" value="MurD-like peptide ligases, catalytic domain"/>
    <property type="match status" value="1"/>
</dbReference>
<feature type="domain" description="Mur ligase C-terminal" evidence="9">
    <location>
        <begin position="300"/>
        <end position="412"/>
    </location>
</feature>
<feature type="domain" description="Mur ligase central" evidence="10">
    <location>
        <begin position="107"/>
        <end position="277"/>
    </location>
</feature>
<dbReference type="GO" id="GO:0005737">
    <property type="term" value="C:cytoplasm"/>
    <property type="evidence" value="ECO:0007669"/>
    <property type="project" value="UniProtKB-SubCell"/>
</dbReference>
<name>A0A1I4RBJ0_ECTMO</name>
<dbReference type="Proteomes" id="UP000199556">
    <property type="component" value="Unassembled WGS sequence"/>
</dbReference>
<keyword evidence="12" id="KW-1185">Reference proteome</keyword>
<evidence type="ECO:0000256" key="6">
    <source>
        <dbReference type="ARBA" id="ARBA00022840"/>
    </source>
</evidence>
<reference evidence="11 12" key="1">
    <citation type="submission" date="2016-10" db="EMBL/GenBank/DDBJ databases">
        <authorList>
            <person name="de Groot N.N."/>
        </authorList>
    </citation>
    <scope>NUCLEOTIDE SEQUENCE [LARGE SCALE GENOMIC DNA]</scope>
    <source>
        <strain evidence="11 12">DSM 4180</strain>
    </source>
</reference>
<dbReference type="SUPFAM" id="SSF53244">
    <property type="entry name" value="MurD-like peptide ligases, peptide-binding domain"/>
    <property type="match status" value="1"/>
</dbReference>
<dbReference type="RefSeq" id="WP_090484945.1">
    <property type="nucleotide sequence ID" value="NZ_FOUO01000007.1"/>
</dbReference>
<dbReference type="GO" id="GO:0009252">
    <property type="term" value="P:peptidoglycan biosynthetic process"/>
    <property type="evidence" value="ECO:0007669"/>
    <property type="project" value="UniProtKB-UniRule"/>
</dbReference>
<dbReference type="AlphaFoldDB" id="A0A1I4RBJ0"/>
<dbReference type="PANTHER" id="PTHR43692:SF1">
    <property type="entry name" value="UDP-N-ACETYLMURAMOYLALANINE--D-GLUTAMATE LIGASE"/>
    <property type="match status" value="1"/>
</dbReference>
<feature type="binding site" evidence="7">
    <location>
        <begin position="109"/>
        <end position="115"/>
    </location>
    <ligand>
        <name>ATP</name>
        <dbReference type="ChEBI" id="CHEBI:30616"/>
    </ligand>
</feature>
<evidence type="ECO:0000256" key="8">
    <source>
        <dbReference type="RuleBase" id="RU003664"/>
    </source>
</evidence>
<dbReference type="InterPro" id="IPR004101">
    <property type="entry name" value="Mur_ligase_C"/>
</dbReference>
<dbReference type="Pfam" id="PF02875">
    <property type="entry name" value="Mur_ligase_C"/>
    <property type="match status" value="1"/>
</dbReference>
<evidence type="ECO:0000313" key="12">
    <source>
        <dbReference type="Proteomes" id="UP000199556"/>
    </source>
</evidence>
<dbReference type="InterPro" id="IPR036615">
    <property type="entry name" value="Mur_ligase_C_dom_sf"/>
</dbReference>
<comment type="subcellular location">
    <subcellularLocation>
        <location evidence="1 7 8">Cytoplasm</location>
    </subcellularLocation>
</comment>
<comment type="function">
    <text evidence="7 8">Cell wall formation. Catalyzes the addition of glutamate to the nucleotide precursor UDP-N-acetylmuramoyl-L-alanine (UMA).</text>
</comment>
<sequence>MNTLIVGLGETGLSVARHLAARGEAFCVADSRLSPPGVAALGALDPAIPVHLGPFDPGLFTRFSRLLLSPGVSPQEPAVAAARAAGAHILGDIALFADVARAPVVGITGSNGKSTVTTLVAEMARAAGRRVGVGGNLGPPALDLLTDPEPDLYVLELSSFQLETARGLRCAAAAVLNVAADHMDRHAHLDAYAAAKARIYAGAGVAVRNREDPRVRDMPGPAGITFGLGEPAEGDYGLVRCGEEEWLGRGREPLLPVSALRLFGRHNLANALAALALGEAVDLPMAARLQALQRFSGLPHRCQWVARVRGVDWYNDSKGTNLGSTLAALEGLQGPVVLIAGGQGKGQDFTPLREAVRGKARGVILLGQDAARIESALDGVVPVVRVSHMEQAVAEAGRLARRGDCVLLSPACASFDLFRGYAHRGEVFESAVRRGLA</sequence>
<keyword evidence="7 8" id="KW-0573">Peptidoglycan synthesis</keyword>
<dbReference type="Pfam" id="PF21799">
    <property type="entry name" value="MurD-like_N"/>
    <property type="match status" value="1"/>
</dbReference>
<accession>A0A1I4RBJ0</accession>
<keyword evidence="5 7" id="KW-0547">Nucleotide-binding</keyword>
<dbReference type="UniPathway" id="UPA00219"/>
<dbReference type="Gene3D" id="3.40.1190.10">
    <property type="entry name" value="Mur-like, catalytic domain"/>
    <property type="match status" value="1"/>
</dbReference>
<keyword evidence="4 7" id="KW-0436">Ligase</keyword>
<dbReference type="InterPro" id="IPR036565">
    <property type="entry name" value="Mur-like_cat_sf"/>
</dbReference>
<keyword evidence="6 7" id="KW-0067">ATP-binding</keyword>
<evidence type="ECO:0000256" key="3">
    <source>
        <dbReference type="ARBA" id="ARBA00022490"/>
    </source>
</evidence>
<organism evidence="11 12">
    <name type="scientific">Ectothiorhodospira mobilis</name>
    <dbReference type="NCBI Taxonomy" id="195064"/>
    <lineage>
        <taxon>Bacteria</taxon>
        <taxon>Pseudomonadati</taxon>
        <taxon>Pseudomonadota</taxon>
        <taxon>Gammaproteobacteria</taxon>
        <taxon>Chromatiales</taxon>
        <taxon>Ectothiorhodospiraceae</taxon>
        <taxon>Ectothiorhodospira</taxon>
    </lineage>
</organism>
<gene>
    <name evidence="7" type="primary">murD</name>
    <name evidence="11" type="ORF">SAMN05421721_10756</name>
</gene>
<dbReference type="GO" id="GO:0008360">
    <property type="term" value="P:regulation of cell shape"/>
    <property type="evidence" value="ECO:0007669"/>
    <property type="project" value="UniProtKB-KW"/>
</dbReference>
<comment type="catalytic activity">
    <reaction evidence="7 8">
        <text>UDP-N-acetyl-alpha-D-muramoyl-L-alanine + D-glutamate + ATP = UDP-N-acetyl-alpha-D-muramoyl-L-alanyl-D-glutamate + ADP + phosphate + H(+)</text>
        <dbReference type="Rhea" id="RHEA:16429"/>
        <dbReference type="ChEBI" id="CHEBI:15378"/>
        <dbReference type="ChEBI" id="CHEBI:29986"/>
        <dbReference type="ChEBI" id="CHEBI:30616"/>
        <dbReference type="ChEBI" id="CHEBI:43474"/>
        <dbReference type="ChEBI" id="CHEBI:83898"/>
        <dbReference type="ChEBI" id="CHEBI:83900"/>
        <dbReference type="ChEBI" id="CHEBI:456216"/>
        <dbReference type="EC" id="6.3.2.9"/>
    </reaction>
</comment>
<evidence type="ECO:0000256" key="1">
    <source>
        <dbReference type="ARBA" id="ARBA00004496"/>
    </source>
</evidence>
<dbReference type="Gene3D" id="3.40.50.720">
    <property type="entry name" value="NAD(P)-binding Rossmann-like Domain"/>
    <property type="match status" value="1"/>
</dbReference>
<dbReference type="NCBIfam" id="TIGR01087">
    <property type="entry name" value="murD"/>
    <property type="match status" value="1"/>
</dbReference>
<dbReference type="PANTHER" id="PTHR43692">
    <property type="entry name" value="UDP-N-ACETYLMURAMOYLALANINE--D-GLUTAMATE LIGASE"/>
    <property type="match status" value="1"/>
</dbReference>
<keyword evidence="7 8" id="KW-0133">Cell shape</keyword>
<evidence type="ECO:0000313" key="11">
    <source>
        <dbReference type="EMBL" id="SFM49406.1"/>
    </source>
</evidence>
<dbReference type="GO" id="GO:0071555">
    <property type="term" value="P:cell wall organization"/>
    <property type="evidence" value="ECO:0007669"/>
    <property type="project" value="UniProtKB-KW"/>
</dbReference>
<evidence type="ECO:0000256" key="7">
    <source>
        <dbReference type="HAMAP-Rule" id="MF_00639"/>
    </source>
</evidence>
<comment type="similarity">
    <text evidence="7">Belongs to the MurCDEF family.</text>
</comment>
<evidence type="ECO:0000256" key="4">
    <source>
        <dbReference type="ARBA" id="ARBA00022598"/>
    </source>
</evidence>
<dbReference type="GO" id="GO:0008764">
    <property type="term" value="F:UDP-N-acetylmuramoylalanine-D-glutamate ligase activity"/>
    <property type="evidence" value="ECO:0007669"/>
    <property type="project" value="UniProtKB-UniRule"/>
</dbReference>
<dbReference type="EMBL" id="FOUO01000007">
    <property type="protein sequence ID" value="SFM49406.1"/>
    <property type="molecule type" value="Genomic_DNA"/>
</dbReference>
<dbReference type="HAMAP" id="MF_00639">
    <property type="entry name" value="MurD"/>
    <property type="match status" value="1"/>
</dbReference>
<keyword evidence="7 8" id="KW-0131">Cell cycle</keyword>
<keyword evidence="3 7" id="KW-0963">Cytoplasm</keyword>
<evidence type="ECO:0000256" key="2">
    <source>
        <dbReference type="ARBA" id="ARBA00004752"/>
    </source>
</evidence>
<evidence type="ECO:0000256" key="5">
    <source>
        <dbReference type="ARBA" id="ARBA00022741"/>
    </source>
</evidence>
<proteinExistence type="inferred from homology"/>
<dbReference type="GO" id="GO:0051301">
    <property type="term" value="P:cell division"/>
    <property type="evidence" value="ECO:0007669"/>
    <property type="project" value="UniProtKB-KW"/>
</dbReference>
<evidence type="ECO:0000259" key="10">
    <source>
        <dbReference type="Pfam" id="PF08245"/>
    </source>
</evidence>
<dbReference type="STRING" id="195064.SAMN05421721_10756"/>
<keyword evidence="7 8" id="KW-0961">Cell wall biogenesis/degradation</keyword>
<dbReference type="SUPFAM" id="SSF51984">
    <property type="entry name" value="MurCD N-terminal domain"/>
    <property type="match status" value="1"/>
</dbReference>
<dbReference type="Gene3D" id="3.90.190.20">
    <property type="entry name" value="Mur ligase, C-terminal domain"/>
    <property type="match status" value="1"/>
</dbReference>
<dbReference type="EC" id="6.3.2.9" evidence="7 8"/>
<protein>
    <recommendedName>
        <fullName evidence="7 8">UDP-N-acetylmuramoylalanine--D-glutamate ligase</fullName>
        <ecNumber evidence="7 8">6.3.2.9</ecNumber>
    </recommendedName>
    <alternativeName>
        <fullName evidence="7">D-glutamic acid-adding enzyme</fullName>
    </alternativeName>
    <alternativeName>
        <fullName evidence="7">UDP-N-acetylmuramoyl-L-alanyl-D-glutamate synthetase</fullName>
    </alternativeName>
</protein>
<dbReference type="GO" id="GO:0005524">
    <property type="term" value="F:ATP binding"/>
    <property type="evidence" value="ECO:0007669"/>
    <property type="project" value="UniProtKB-UniRule"/>
</dbReference>
<keyword evidence="7 8" id="KW-0132">Cell division</keyword>